<evidence type="ECO:0000313" key="2">
    <source>
        <dbReference type="Proteomes" id="UP001176883"/>
    </source>
</evidence>
<accession>A0ABT8WDB6</accession>
<dbReference type="Proteomes" id="UP001176883">
    <property type="component" value="Unassembled WGS sequence"/>
</dbReference>
<name>A0ABT8WDB6_9FLAO</name>
<organism evidence="1 2">
    <name type="scientific">Flavivirga aquimarina</name>
    <dbReference type="NCBI Taxonomy" id="2027862"/>
    <lineage>
        <taxon>Bacteria</taxon>
        <taxon>Pseudomonadati</taxon>
        <taxon>Bacteroidota</taxon>
        <taxon>Flavobacteriia</taxon>
        <taxon>Flavobacteriales</taxon>
        <taxon>Flavobacteriaceae</taxon>
        <taxon>Flavivirga</taxon>
    </lineage>
</organism>
<comment type="caution">
    <text evidence="1">The sequence shown here is derived from an EMBL/GenBank/DDBJ whole genome shotgun (WGS) entry which is preliminary data.</text>
</comment>
<evidence type="ECO:0008006" key="3">
    <source>
        <dbReference type="Google" id="ProtNLM"/>
    </source>
</evidence>
<proteinExistence type="predicted"/>
<reference evidence="1" key="1">
    <citation type="submission" date="2023-07" db="EMBL/GenBank/DDBJ databases">
        <title>Two novel species in the genus Flavivirga.</title>
        <authorList>
            <person name="Kwon K."/>
        </authorList>
    </citation>
    <scope>NUCLEOTIDE SEQUENCE</scope>
    <source>
        <strain evidence="1">KCTC 52353</strain>
    </source>
</reference>
<dbReference type="EMBL" id="JAUOEK010000142">
    <property type="protein sequence ID" value="MDO5971149.1"/>
    <property type="molecule type" value="Genomic_DNA"/>
</dbReference>
<gene>
    <name evidence="1" type="ORF">Q4Q35_15175</name>
</gene>
<sequence length="353" mass="41744">MHDKLTKKKGYGSFFSNVNYESEVFSNSKNSFKPVNRKLFYSGRHAIKYIIETIKLNTKINTFWIPEYYCQHVTSWLRKNYKNIETYRVNPLDKSHIIKPDNFVSENDVVLINNFWGISHCFLETSKKNVFIIEDHSHGWLSKSCVDSNADFCFASLRKSVPVPLAGIAWIPNGEKLPEIDLKPSAFFSEIWNNIILGMKKKQEFEESISINENLKNDFLQLVYNAENMMHSNYDLVKIDRKHEKLIELYLNNDYLSFKERNFEIMVDLLKDNSVFELVDRKSTPFGLTLHFKSFDKLNHFKNYLISKDIYPSLLWPENKSGYGYFINIHIDYRYTDEDIKFITGIINNYTDR</sequence>
<evidence type="ECO:0000313" key="1">
    <source>
        <dbReference type="EMBL" id="MDO5971149.1"/>
    </source>
</evidence>
<keyword evidence="2" id="KW-1185">Reference proteome</keyword>
<dbReference type="RefSeq" id="WP_303278853.1">
    <property type="nucleotide sequence ID" value="NZ_JAUOEK010000142.1"/>
</dbReference>
<protein>
    <recommendedName>
        <fullName evidence="3">Aminotransferase class I/classII domain-containing protein</fullName>
    </recommendedName>
</protein>